<name>A0ABR3Y477_9PEZI</name>
<proteinExistence type="predicted"/>
<feature type="compositionally biased region" description="Low complexity" evidence="1">
    <location>
        <begin position="151"/>
        <end position="166"/>
    </location>
</feature>
<feature type="compositionally biased region" description="Polar residues" evidence="1">
    <location>
        <begin position="83"/>
        <end position="92"/>
    </location>
</feature>
<feature type="compositionally biased region" description="Basic and acidic residues" evidence="1">
    <location>
        <begin position="172"/>
        <end position="187"/>
    </location>
</feature>
<comment type="caution">
    <text evidence="2">The sequence shown here is derived from an EMBL/GenBank/DDBJ whole genome shotgun (WGS) entry which is preliminary data.</text>
</comment>
<evidence type="ECO:0000313" key="3">
    <source>
        <dbReference type="Proteomes" id="UP001583177"/>
    </source>
</evidence>
<sequence length="193" mass="19445">MDEARPAVQSHFAGNGEHETSGLARPEGQSGVAYQAPSTRRTARGEISDTDALSGAPRGVGETGDGGGHPSAGTHHYGADSLSYITSGTSGRSDIPRDTFGTVEGDSQGVASSRGLRYDGPDASDVRVPRHGADAGGFGDSTIGAEDVRPGAGHTSTGAGHSTAGTAHHKPTLKDKLNPKKDADGDGKAGIMD</sequence>
<evidence type="ECO:0000256" key="1">
    <source>
        <dbReference type="SAM" id="MobiDB-lite"/>
    </source>
</evidence>
<feature type="compositionally biased region" description="Basic and acidic residues" evidence="1">
    <location>
        <begin position="116"/>
        <end position="133"/>
    </location>
</feature>
<feature type="region of interest" description="Disordered" evidence="1">
    <location>
        <begin position="1"/>
        <end position="193"/>
    </location>
</feature>
<gene>
    <name evidence="2" type="ORF">Daus18300_000496</name>
</gene>
<feature type="compositionally biased region" description="Gly residues" evidence="1">
    <location>
        <begin position="61"/>
        <end position="70"/>
    </location>
</feature>
<organism evidence="2 3">
    <name type="scientific">Diaporthe australafricana</name>
    <dbReference type="NCBI Taxonomy" id="127596"/>
    <lineage>
        <taxon>Eukaryota</taxon>
        <taxon>Fungi</taxon>
        <taxon>Dikarya</taxon>
        <taxon>Ascomycota</taxon>
        <taxon>Pezizomycotina</taxon>
        <taxon>Sordariomycetes</taxon>
        <taxon>Sordariomycetidae</taxon>
        <taxon>Diaporthales</taxon>
        <taxon>Diaporthaceae</taxon>
        <taxon>Diaporthe</taxon>
    </lineage>
</organism>
<dbReference type="EMBL" id="JAWRVE010000003">
    <property type="protein sequence ID" value="KAL1882858.1"/>
    <property type="molecule type" value="Genomic_DNA"/>
</dbReference>
<accession>A0ABR3Y477</accession>
<evidence type="ECO:0000313" key="2">
    <source>
        <dbReference type="EMBL" id="KAL1882858.1"/>
    </source>
</evidence>
<keyword evidence="3" id="KW-1185">Reference proteome</keyword>
<protein>
    <submittedName>
        <fullName evidence="2">Uncharacterized protein</fullName>
    </submittedName>
</protein>
<dbReference type="Proteomes" id="UP001583177">
    <property type="component" value="Unassembled WGS sequence"/>
</dbReference>
<reference evidence="2 3" key="1">
    <citation type="journal article" date="2024" name="IMA Fungus">
        <title>IMA Genome - F19 : A genome assembly and annotation guide to empower mycologists, including annotated draft genome sequences of Ceratocystis pirilliformis, Diaporthe australafricana, Fusarium ophioides, Paecilomyces lecythidis, and Sporothrix stenoceras.</title>
        <authorList>
            <person name="Aylward J."/>
            <person name="Wilson A.M."/>
            <person name="Visagie C.M."/>
            <person name="Spraker J."/>
            <person name="Barnes I."/>
            <person name="Buitendag C."/>
            <person name="Ceriani C."/>
            <person name="Del Mar Angel L."/>
            <person name="du Plessis D."/>
            <person name="Fuchs T."/>
            <person name="Gasser K."/>
            <person name="Kramer D."/>
            <person name="Li W."/>
            <person name="Munsamy K."/>
            <person name="Piso A."/>
            <person name="Price J.L."/>
            <person name="Sonnekus B."/>
            <person name="Thomas C."/>
            <person name="van der Nest A."/>
            <person name="van Dijk A."/>
            <person name="van Heerden A."/>
            <person name="van Vuuren N."/>
            <person name="Yilmaz N."/>
            <person name="Duong T.A."/>
            <person name="van der Merwe N.A."/>
            <person name="Wingfield M.J."/>
            <person name="Wingfield B.D."/>
        </authorList>
    </citation>
    <scope>NUCLEOTIDE SEQUENCE [LARGE SCALE GENOMIC DNA]</scope>
    <source>
        <strain evidence="2 3">CMW 18300</strain>
    </source>
</reference>